<evidence type="ECO:0000256" key="13">
    <source>
        <dbReference type="ARBA" id="ARBA00022801"/>
    </source>
</evidence>
<dbReference type="GO" id="GO:0016787">
    <property type="term" value="F:hydrolase activity"/>
    <property type="evidence" value="ECO:0007669"/>
    <property type="project" value="UniProtKB-KW"/>
</dbReference>
<evidence type="ECO:0000256" key="17">
    <source>
        <dbReference type="ARBA" id="ARBA00030754"/>
    </source>
</evidence>
<keyword evidence="5" id="KW-1048">Host nucleus</keyword>
<evidence type="ECO:0000256" key="3">
    <source>
        <dbReference type="ARBA" id="ARBA00008545"/>
    </source>
</evidence>
<reference evidence="21" key="1">
    <citation type="submission" date="2020-06" db="EMBL/GenBank/DDBJ databases">
        <title>A dish full of viruses: viral metagenomics in chicken, pork and beef from Brazil.</title>
        <authorList>
            <person name="Cibulski S.P."/>
            <person name="Mayer F.Q."/>
            <person name="Roehe P.M."/>
        </authorList>
    </citation>
    <scope>NUCLEOTIDE SEQUENCE</scope>
    <source>
        <strain evidence="21">53F</strain>
    </source>
</reference>
<evidence type="ECO:0000256" key="2">
    <source>
        <dbReference type="ARBA" id="ARBA00004147"/>
    </source>
</evidence>
<comment type="catalytic activity">
    <reaction evidence="19">
        <text>ATP + H2O = ADP + phosphate + H(+)</text>
        <dbReference type="Rhea" id="RHEA:13065"/>
        <dbReference type="ChEBI" id="CHEBI:15377"/>
        <dbReference type="ChEBI" id="CHEBI:15378"/>
        <dbReference type="ChEBI" id="CHEBI:30616"/>
        <dbReference type="ChEBI" id="CHEBI:43474"/>
        <dbReference type="ChEBI" id="CHEBI:456216"/>
    </reaction>
</comment>
<keyword evidence="10" id="KW-0479">Metal-binding</keyword>
<dbReference type="Pfam" id="PF00799">
    <property type="entry name" value="Gemini_AL1"/>
    <property type="match status" value="1"/>
</dbReference>
<dbReference type="SUPFAM" id="SSF52540">
    <property type="entry name" value="P-loop containing nucleoside triphosphate hydrolases"/>
    <property type="match status" value="1"/>
</dbReference>
<keyword evidence="15" id="KW-0238">DNA-binding</keyword>
<dbReference type="PROSITE" id="PS52020">
    <property type="entry name" value="CRESS_DNA_REP"/>
    <property type="match status" value="1"/>
</dbReference>
<protein>
    <recommendedName>
        <fullName evidence="4">Replication-associated protein</fullName>
    </recommendedName>
    <alternativeName>
        <fullName evidence="17">ATP-dependent helicase Rep</fullName>
    </alternativeName>
    <alternativeName>
        <fullName evidence="18">RepP</fullName>
    </alternativeName>
</protein>
<evidence type="ECO:0000256" key="12">
    <source>
        <dbReference type="ARBA" id="ARBA00022759"/>
    </source>
</evidence>
<sequence length="342" mass="39970">MPKGQIRYAQVLLTYPQCTKSKEELLDYIQGIEDVCCAIVAKENHHETDGEHLHAWIKYNKQQTVTPTKWGTLFDWEGIHGHYDKVTCSTRSIADTVKYIMKDGDVLVWNCDPEALMNPNKSHKRKYDNEKILNTPMKILIDEGVINIKDLPAYERGIECYKLLDKPKKKKECRGIWIDGRPGCGKSTWAEKFGEEKGGWYEKPQSKWWDGYTGEKVVVMNDVDNEALLHYMKIWADKFPCKGEVKGHSVWLKHDWFIVTSNFTIEEICNKKIDGEKFIDAMKRRFREIHVPEEIEYIKWDDKIKWENPDDDGTEIEMINVPEKKKDPDYDIVDAILGSGYQ</sequence>
<evidence type="ECO:0000256" key="7">
    <source>
        <dbReference type="ARBA" id="ARBA00022695"/>
    </source>
</evidence>
<evidence type="ECO:0000256" key="19">
    <source>
        <dbReference type="ARBA" id="ARBA00049360"/>
    </source>
</evidence>
<evidence type="ECO:0000256" key="1">
    <source>
        <dbReference type="ARBA" id="ARBA00001936"/>
    </source>
</evidence>
<evidence type="ECO:0000256" key="16">
    <source>
        <dbReference type="ARBA" id="ARBA00023268"/>
    </source>
</evidence>
<dbReference type="GO" id="GO:0000166">
    <property type="term" value="F:nucleotide binding"/>
    <property type="evidence" value="ECO:0007669"/>
    <property type="project" value="UniProtKB-KW"/>
</dbReference>
<name>A0A7G8LJ25_9VIRU</name>
<keyword evidence="16" id="KW-0511">Multifunctional enzyme</keyword>
<dbReference type="GO" id="GO:0016779">
    <property type="term" value="F:nucleotidyltransferase activity"/>
    <property type="evidence" value="ECO:0007669"/>
    <property type="project" value="UniProtKB-KW"/>
</dbReference>
<keyword evidence="14" id="KW-0190">Covalent protein-DNA linkage</keyword>
<keyword evidence="8" id="KW-0235">DNA replication</keyword>
<evidence type="ECO:0000256" key="11">
    <source>
        <dbReference type="ARBA" id="ARBA00022741"/>
    </source>
</evidence>
<dbReference type="GO" id="GO:0004519">
    <property type="term" value="F:endonuclease activity"/>
    <property type="evidence" value="ECO:0007669"/>
    <property type="project" value="UniProtKB-KW"/>
</dbReference>
<dbReference type="EMBL" id="MT671993">
    <property type="protein sequence ID" value="QNJ57247.1"/>
    <property type="molecule type" value="Genomic_DNA"/>
</dbReference>
<gene>
    <name evidence="21" type="primary">Rep</name>
</gene>
<evidence type="ECO:0000256" key="4">
    <source>
        <dbReference type="ARBA" id="ARBA00014531"/>
    </source>
</evidence>
<evidence type="ECO:0000256" key="5">
    <source>
        <dbReference type="ARBA" id="ARBA00022562"/>
    </source>
</evidence>
<dbReference type="GO" id="GO:0003723">
    <property type="term" value="F:RNA binding"/>
    <property type="evidence" value="ECO:0007669"/>
    <property type="project" value="InterPro"/>
</dbReference>
<dbReference type="InterPro" id="IPR049912">
    <property type="entry name" value="CRESS_DNA_REP"/>
</dbReference>
<dbReference type="Gene3D" id="3.40.50.300">
    <property type="entry name" value="P-loop containing nucleotide triphosphate hydrolases"/>
    <property type="match status" value="1"/>
</dbReference>
<dbReference type="InterPro" id="IPR000605">
    <property type="entry name" value="Helicase_SF3_ssDNA/RNA_vir"/>
</dbReference>
<feature type="domain" description="CRESS-DNA virus Rep endonuclease" evidence="20">
    <location>
        <begin position="5"/>
        <end position="114"/>
    </location>
</feature>
<dbReference type="Pfam" id="PF00910">
    <property type="entry name" value="RNA_helicase"/>
    <property type="match status" value="1"/>
</dbReference>
<keyword evidence="12" id="KW-0255">Endonuclease</keyword>
<dbReference type="GO" id="GO:0006260">
    <property type="term" value="P:DNA replication"/>
    <property type="evidence" value="ECO:0007669"/>
    <property type="project" value="UniProtKB-KW"/>
</dbReference>
<evidence type="ECO:0000256" key="10">
    <source>
        <dbReference type="ARBA" id="ARBA00022723"/>
    </source>
</evidence>
<dbReference type="Gene3D" id="3.40.1310.20">
    <property type="match status" value="1"/>
</dbReference>
<dbReference type="SUPFAM" id="SSF55464">
    <property type="entry name" value="Origin of replication-binding domain, RBD-like"/>
    <property type="match status" value="1"/>
</dbReference>
<comment type="subcellular location">
    <subcellularLocation>
        <location evidence="2">Host nucleus</location>
    </subcellularLocation>
</comment>
<keyword evidence="11" id="KW-0547">Nucleotide-binding</keyword>
<evidence type="ECO:0000256" key="14">
    <source>
        <dbReference type="ARBA" id="ARBA00023124"/>
    </source>
</evidence>
<proteinExistence type="inferred from homology"/>
<keyword evidence="6" id="KW-0808">Transferase</keyword>
<organism evidence="21">
    <name type="scientific">Cressdnaviricota sp</name>
    <dbReference type="NCBI Taxonomy" id="2748378"/>
    <lineage>
        <taxon>Viruses</taxon>
        <taxon>Monodnaviria</taxon>
        <taxon>Shotokuvirae</taxon>
        <taxon>Cressdnaviricota</taxon>
    </lineage>
</organism>
<accession>A0A7G8LJ25</accession>
<evidence type="ECO:0000256" key="8">
    <source>
        <dbReference type="ARBA" id="ARBA00022705"/>
    </source>
</evidence>
<evidence type="ECO:0000256" key="18">
    <source>
        <dbReference type="ARBA" id="ARBA00032243"/>
    </source>
</evidence>
<evidence type="ECO:0000259" key="20">
    <source>
        <dbReference type="PROSITE" id="PS52020"/>
    </source>
</evidence>
<comment type="similarity">
    <text evidence="3">Belongs to the nanoviruses/circoviruses replication-associated protein family.</text>
</comment>
<evidence type="ECO:0000256" key="6">
    <source>
        <dbReference type="ARBA" id="ARBA00022679"/>
    </source>
</evidence>
<dbReference type="GO" id="GO:0003724">
    <property type="term" value="F:RNA helicase activity"/>
    <property type="evidence" value="ECO:0007669"/>
    <property type="project" value="InterPro"/>
</dbReference>
<keyword evidence="13" id="KW-0378">Hydrolase</keyword>
<keyword evidence="7" id="KW-0548">Nucleotidyltransferase</keyword>
<dbReference type="GO" id="GO:0042025">
    <property type="term" value="C:host cell nucleus"/>
    <property type="evidence" value="ECO:0007669"/>
    <property type="project" value="UniProtKB-SubCell"/>
</dbReference>
<dbReference type="GO" id="GO:0003677">
    <property type="term" value="F:DNA binding"/>
    <property type="evidence" value="ECO:0007669"/>
    <property type="project" value="UniProtKB-KW"/>
</dbReference>
<keyword evidence="9" id="KW-0540">Nuclease</keyword>
<dbReference type="GO" id="GO:0046872">
    <property type="term" value="F:metal ion binding"/>
    <property type="evidence" value="ECO:0007669"/>
    <property type="project" value="UniProtKB-KW"/>
</dbReference>
<evidence type="ECO:0000313" key="21">
    <source>
        <dbReference type="EMBL" id="QNJ57247.1"/>
    </source>
</evidence>
<evidence type="ECO:0000256" key="9">
    <source>
        <dbReference type="ARBA" id="ARBA00022722"/>
    </source>
</evidence>
<dbReference type="InterPro" id="IPR027417">
    <property type="entry name" value="P-loop_NTPase"/>
</dbReference>
<evidence type="ECO:0000256" key="15">
    <source>
        <dbReference type="ARBA" id="ARBA00023125"/>
    </source>
</evidence>
<comment type="cofactor">
    <cofactor evidence="1">
        <name>Mn(2+)</name>
        <dbReference type="ChEBI" id="CHEBI:29035"/>
    </cofactor>
</comment>